<name>A0A235EFP3_9BURK</name>
<dbReference type="GO" id="GO:0005886">
    <property type="term" value="C:plasma membrane"/>
    <property type="evidence" value="ECO:0007669"/>
    <property type="project" value="UniProtKB-SubCell"/>
</dbReference>
<feature type="transmembrane region" description="Helical" evidence="7">
    <location>
        <begin position="89"/>
        <end position="107"/>
    </location>
</feature>
<evidence type="ECO:0000256" key="4">
    <source>
        <dbReference type="ARBA" id="ARBA00022692"/>
    </source>
</evidence>
<dbReference type="OrthoDB" id="6900059at2"/>
<dbReference type="RefSeq" id="WP_094291877.1">
    <property type="nucleotide sequence ID" value="NZ_NOIG01000015.1"/>
</dbReference>
<evidence type="ECO:0000256" key="7">
    <source>
        <dbReference type="RuleBase" id="RU369079"/>
    </source>
</evidence>
<dbReference type="EMBL" id="NOIG01000015">
    <property type="protein sequence ID" value="OYD47872.1"/>
    <property type="molecule type" value="Genomic_DNA"/>
</dbReference>
<dbReference type="InterPro" id="IPR055348">
    <property type="entry name" value="DctQ"/>
</dbReference>
<protein>
    <recommendedName>
        <fullName evidence="7">TRAP transporter small permease protein</fullName>
    </recommendedName>
</protein>
<keyword evidence="3" id="KW-1003">Cell membrane</keyword>
<dbReference type="Pfam" id="PF04290">
    <property type="entry name" value="DctQ"/>
    <property type="match status" value="1"/>
</dbReference>
<sequence length="160" mass="17004">MKFLSFLAQACAVLAGIILTGVTLITCASLIGRNTTGWTLLGDYELTAVAAGAAIALFMPWCQLRRQNIIVDFFTARASSAVNARLDRFGALLLAAMFIVLAWRTAAGGLSARSSMTTTMMLGFPEWITYAVMVPPLLLTGVIALVQAFGPAQKEEEGVA</sequence>
<keyword evidence="4 7" id="KW-0812">Transmembrane</keyword>
<feature type="transmembrane region" description="Helical" evidence="7">
    <location>
        <begin position="37"/>
        <end position="59"/>
    </location>
</feature>
<dbReference type="AlphaFoldDB" id="A0A235EFP3"/>
<organism evidence="9 10">
    <name type="scientific">Acidovorax kalamii</name>
    <dbReference type="NCBI Taxonomy" id="2004485"/>
    <lineage>
        <taxon>Bacteria</taxon>
        <taxon>Pseudomonadati</taxon>
        <taxon>Pseudomonadota</taxon>
        <taxon>Betaproteobacteria</taxon>
        <taxon>Burkholderiales</taxon>
        <taxon>Comamonadaceae</taxon>
        <taxon>Acidovorax</taxon>
    </lineage>
</organism>
<comment type="caution">
    <text evidence="7">Lacks conserved residue(s) required for the propagation of feature annotation.</text>
</comment>
<dbReference type="Proteomes" id="UP000215441">
    <property type="component" value="Unassembled WGS sequence"/>
</dbReference>
<proteinExistence type="inferred from homology"/>
<keyword evidence="10" id="KW-1185">Reference proteome</keyword>
<comment type="subunit">
    <text evidence="7">The complex comprises the extracytoplasmic solute receptor protein and the two transmembrane proteins.</text>
</comment>
<keyword evidence="2 7" id="KW-0813">Transport</keyword>
<keyword evidence="7" id="KW-0997">Cell inner membrane</keyword>
<evidence type="ECO:0000256" key="1">
    <source>
        <dbReference type="ARBA" id="ARBA00004651"/>
    </source>
</evidence>
<comment type="subcellular location">
    <subcellularLocation>
        <location evidence="7">Cell inner membrane</location>
        <topology evidence="7">Multi-pass membrane protein</topology>
    </subcellularLocation>
    <subcellularLocation>
        <location evidence="1">Cell membrane</location>
        <topology evidence="1">Multi-pass membrane protein</topology>
    </subcellularLocation>
</comment>
<comment type="caution">
    <text evidence="9">The sequence shown here is derived from an EMBL/GenBank/DDBJ whole genome shotgun (WGS) entry which is preliminary data.</text>
</comment>
<comment type="function">
    <text evidence="7">Part of the tripartite ATP-independent periplasmic (TRAP) transport system.</text>
</comment>
<evidence type="ECO:0000256" key="6">
    <source>
        <dbReference type="ARBA" id="ARBA00023136"/>
    </source>
</evidence>
<evidence type="ECO:0000313" key="10">
    <source>
        <dbReference type="Proteomes" id="UP000215441"/>
    </source>
</evidence>
<feature type="transmembrane region" description="Helical" evidence="7">
    <location>
        <begin position="127"/>
        <end position="146"/>
    </location>
</feature>
<gene>
    <name evidence="9" type="ORF">CBY09_22910</name>
</gene>
<keyword evidence="5 7" id="KW-1133">Transmembrane helix</keyword>
<accession>A0A235EFP3</accession>
<evidence type="ECO:0000256" key="5">
    <source>
        <dbReference type="ARBA" id="ARBA00022989"/>
    </source>
</evidence>
<evidence type="ECO:0000256" key="2">
    <source>
        <dbReference type="ARBA" id="ARBA00022448"/>
    </source>
</evidence>
<comment type="similarity">
    <text evidence="7">Belongs to the TRAP transporter small permease family.</text>
</comment>
<dbReference type="GO" id="GO:0022857">
    <property type="term" value="F:transmembrane transporter activity"/>
    <property type="evidence" value="ECO:0007669"/>
    <property type="project" value="UniProtKB-UniRule"/>
</dbReference>
<evidence type="ECO:0000256" key="3">
    <source>
        <dbReference type="ARBA" id="ARBA00022475"/>
    </source>
</evidence>
<evidence type="ECO:0000259" key="8">
    <source>
        <dbReference type="Pfam" id="PF04290"/>
    </source>
</evidence>
<evidence type="ECO:0000313" key="9">
    <source>
        <dbReference type="EMBL" id="OYD47872.1"/>
    </source>
</evidence>
<feature type="domain" description="Tripartite ATP-independent periplasmic transporters DctQ component" evidence="8">
    <location>
        <begin position="23"/>
        <end position="150"/>
    </location>
</feature>
<reference evidence="9 10" key="1">
    <citation type="submission" date="2017-07" db="EMBL/GenBank/DDBJ databases">
        <title>Acidovorax KNDSW TSA 6 genome sequence and assembly.</title>
        <authorList>
            <person name="Mayilraj S."/>
        </authorList>
    </citation>
    <scope>NUCLEOTIDE SEQUENCE [LARGE SCALE GENOMIC DNA]</scope>
    <source>
        <strain evidence="9 10">KNDSW-TSA6</strain>
    </source>
</reference>
<keyword evidence="6 7" id="KW-0472">Membrane</keyword>